<dbReference type="RefSeq" id="XP_067767362.1">
    <property type="nucleotide sequence ID" value="XM_067906045.1"/>
</dbReference>
<name>V6LN88_9EUKA</name>
<organism evidence="1">
    <name type="scientific">Spironucleus salmonicida</name>
    <dbReference type="NCBI Taxonomy" id="348837"/>
    <lineage>
        <taxon>Eukaryota</taxon>
        <taxon>Metamonada</taxon>
        <taxon>Diplomonadida</taxon>
        <taxon>Hexamitidae</taxon>
        <taxon>Hexamitinae</taxon>
        <taxon>Spironucleus</taxon>
    </lineage>
</organism>
<accession>V6LN88</accession>
<protein>
    <submittedName>
        <fullName evidence="1">Uncharacterized protein</fullName>
    </submittedName>
</protein>
<dbReference type="KEGG" id="ssao:94296176"/>
<evidence type="ECO:0000313" key="2">
    <source>
        <dbReference type="EMBL" id="KAH0576589.1"/>
    </source>
</evidence>
<evidence type="ECO:0000313" key="3">
    <source>
        <dbReference type="Proteomes" id="UP000018208"/>
    </source>
</evidence>
<dbReference type="AlphaFoldDB" id="V6LN88"/>
<dbReference type="EMBL" id="AUWU02000002">
    <property type="protein sequence ID" value="KAH0576589.1"/>
    <property type="molecule type" value="Genomic_DNA"/>
</dbReference>
<gene>
    <name evidence="2" type="ORF">SS50377_22153</name>
    <name evidence="1" type="ORF">SS50377_jh013</name>
</gene>
<reference evidence="2" key="2">
    <citation type="submission" date="2020-12" db="EMBL/GenBank/DDBJ databases">
        <title>New Spironucleus salmonicida genome in near-complete chromosomes.</title>
        <authorList>
            <person name="Xu F."/>
            <person name="Kurt Z."/>
            <person name="Jimenez-Gonzalez A."/>
            <person name="Astvaldsson A."/>
            <person name="Andersson J.O."/>
            <person name="Svard S.G."/>
        </authorList>
    </citation>
    <scope>NUCLEOTIDE SEQUENCE</scope>
    <source>
        <strain evidence="2">ATCC 50377</strain>
    </source>
</reference>
<sequence length="687" mass="81303">MKQIFLEEALVYLTQHIDVSIYEISSNINNVEKIFKLLDKVYLLKTFSAIIISVIKPLFLIWDTLKEPQRLDLLQICFSLNFDEELELNHYLDEIQIRQLMNQLSDISQQALSKYIIQTRINNIYISSLILYPEQYYYLDIIPPFNVEIANGICKFQDQKAGKIINQLIQISPNNIQSKKQFYSKISQEKPSYEFFIQNMFEFYLYSYQNIQNNLLPLNSFLFKYLSKVQPTLSEKIKLLDFTTFAINEAIAFQIMQNLFTNEYILNNMNLFDGLQISQLNQFILQGDKIIFSKDIYEKLSGVYQQVYGLLMAEQQKNYNYSLDYNCLDQIAHLEISQKYKDIIFLNTKSSIINIYLNNYLTLRQTSKRTLVIIQYCEFYDIIRKVHIPTWKQIDNFVKLDISIEYFTDILILISENIISNDIYGYIYFIVAKATKAEKQHIQSLSVENLVLSINQTFILINDDSKKILLLYQQQIQALANSKQNLHKIMIRLSNCIENSSLTLLYQRKIVTYFFQSIQIVSSYDDLFNTIITICQINFSQTKKLNPSNIALKVQSYDTNLFIYKNYLEQFFHYFITDLNQTEYFPDIVMILLEIFESNRYQVNILDINLLVDYSLSFIIAQTQRGYQFNAQEIGVLQIIKSEMKIEIQQQYKSDQLNILVNYLSNYTHELLQDSQIQILQILKNRQ</sequence>
<dbReference type="VEuPathDB" id="GiardiaDB:SS50377_22153"/>
<keyword evidence="3" id="KW-1185">Reference proteome</keyword>
<evidence type="ECO:0000313" key="1">
    <source>
        <dbReference type="EMBL" id="EST45688.1"/>
    </source>
</evidence>
<proteinExistence type="predicted"/>
<dbReference type="EMBL" id="KI546089">
    <property type="protein sequence ID" value="EST45688.1"/>
    <property type="molecule type" value="Genomic_DNA"/>
</dbReference>
<dbReference type="Proteomes" id="UP000018208">
    <property type="component" value="Unassembled WGS sequence"/>
</dbReference>
<reference evidence="1 2" key="1">
    <citation type="journal article" date="2014" name="PLoS Genet.">
        <title>The Genome of Spironucleus salmonicida Highlights a Fish Pathogen Adapted to Fluctuating Environments.</title>
        <authorList>
            <person name="Xu F."/>
            <person name="Jerlstrom-Hultqvist J."/>
            <person name="Einarsson E."/>
            <person name="Astvaldsson A."/>
            <person name="Svard S.G."/>
            <person name="Andersson J.O."/>
        </authorList>
    </citation>
    <scope>NUCLEOTIDE SEQUENCE</scope>
    <source>
        <strain evidence="2">ATCC 50377</strain>
    </source>
</reference>
<dbReference type="GeneID" id="94296176"/>